<evidence type="ECO:0000313" key="1">
    <source>
        <dbReference type="EMBL" id="SDX16151.1"/>
    </source>
</evidence>
<dbReference type="Pfam" id="PF22817">
    <property type="entry name" value="ApeP-like"/>
    <property type="match status" value="1"/>
</dbReference>
<evidence type="ECO:0000313" key="2">
    <source>
        <dbReference type="Proteomes" id="UP000182771"/>
    </source>
</evidence>
<dbReference type="Gene3D" id="3.10.129.10">
    <property type="entry name" value="Hotdog Thioesterase"/>
    <property type="match status" value="1"/>
</dbReference>
<keyword evidence="2" id="KW-1185">Reference proteome</keyword>
<accession>A0A1H2ZFJ1</accession>
<dbReference type="InterPro" id="IPR016776">
    <property type="entry name" value="ApeP-like_dehydratase"/>
</dbReference>
<reference evidence="1 2" key="1">
    <citation type="submission" date="2016-10" db="EMBL/GenBank/DDBJ databases">
        <authorList>
            <person name="Varghese N."/>
            <person name="Submissions S."/>
        </authorList>
    </citation>
    <scope>NUCLEOTIDE SEQUENCE [LARGE SCALE GENOMIC DNA]</scope>
    <source>
        <strain evidence="1 2">DSM 11449</strain>
    </source>
</reference>
<dbReference type="OrthoDB" id="826697at2"/>
<organism evidence="1 2">
    <name type="scientific">Capnocytophaga granulosa</name>
    <dbReference type="NCBI Taxonomy" id="45242"/>
    <lineage>
        <taxon>Bacteria</taxon>
        <taxon>Pseudomonadati</taxon>
        <taxon>Bacteroidota</taxon>
        <taxon>Flavobacteriia</taxon>
        <taxon>Flavobacteriales</taxon>
        <taxon>Flavobacteriaceae</taxon>
        <taxon>Capnocytophaga</taxon>
    </lineage>
</organism>
<name>A0A1H2ZFJ1_9FLAO</name>
<proteinExistence type="predicted"/>
<dbReference type="EMBL" id="FNND01000010">
    <property type="protein sequence ID" value="SDX16151.1"/>
    <property type="molecule type" value="Genomic_DNA"/>
</dbReference>
<dbReference type="AlphaFoldDB" id="A0A1H2ZFJ1"/>
<sequence length="145" mass="16504">MHPSILKYLPHRPPMQMVDTITLINDTSIVTCFQIKEDCIFLYEGHFTESGLIENMAQTCSAIVGQFFFDKNDEGSKKIIGYISAIKKAEIFDLPQVTQTIRTEASLLSRYDDKGYSICAMDCAAYYQQHLLATAQMNLFIKEND</sequence>
<gene>
    <name evidence="1" type="ORF">SAMN05444420_11022</name>
</gene>
<comment type="caution">
    <text evidence="1">The sequence shown here is derived from an EMBL/GenBank/DDBJ whole genome shotgun (WGS) entry which is preliminary data.</text>
</comment>
<dbReference type="RefSeq" id="WP_016421191.1">
    <property type="nucleotide sequence ID" value="NZ_FNND01000010.1"/>
</dbReference>
<dbReference type="GeneID" id="85017215"/>
<dbReference type="InterPro" id="IPR029069">
    <property type="entry name" value="HotDog_dom_sf"/>
</dbReference>
<protein>
    <submittedName>
        <fullName evidence="1">Predicted 3-hydroxylacyl-ACP dehydratase, HotDog domain</fullName>
    </submittedName>
</protein>
<dbReference type="Proteomes" id="UP000182771">
    <property type="component" value="Unassembled WGS sequence"/>
</dbReference>
<dbReference type="SUPFAM" id="SSF54637">
    <property type="entry name" value="Thioesterase/thiol ester dehydrase-isomerase"/>
    <property type="match status" value="1"/>
</dbReference>